<protein>
    <recommendedName>
        <fullName evidence="5">Aspartyl/asparaginy/proline hydroxylase domain-containing protein</fullName>
    </recommendedName>
</protein>
<dbReference type="EMBL" id="CAJNNV010025123">
    <property type="protein sequence ID" value="CAE8612466.1"/>
    <property type="molecule type" value="Genomic_DNA"/>
</dbReference>
<dbReference type="SUPFAM" id="SSF53383">
    <property type="entry name" value="PLP-dependent transferases"/>
    <property type="match status" value="1"/>
</dbReference>
<evidence type="ECO:0000256" key="2">
    <source>
        <dbReference type="ARBA" id="ARBA00022574"/>
    </source>
</evidence>
<dbReference type="PANTHER" id="PTHR12366:SF32">
    <property type="entry name" value="ASPARTATE BETA-HYDROXYLASE ISOFORM X1"/>
    <property type="match status" value="1"/>
</dbReference>
<reference evidence="6" key="1">
    <citation type="submission" date="2021-02" db="EMBL/GenBank/DDBJ databases">
        <authorList>
            <person name="Dougan E. K."/>
            <person name="Rhodes N."/>
            <person name="Thang M."/>
            <person name="Chan C."/>
        </authorList>
    </citation>
    <scope>NUCLEOTIDE SEQUENCE</scope>
</reference>
<dbReference type="InterPro" id="IPR036322">
    <property type="entry name" value="WD40_repeat_dom_sf"/>
</dbReference>
<organism evidence="6 7">
    <name type="scientific">Polarella glacialis</name>
    <name type="common">Dinoflagellate</name>
    <dbReference type="NCBI Taxonomy" id="89957"/>
    <lineage>
        <taxon>Eukaryota</taxon>
        <taxon>Sar</taxon>
        <taxon>Alveolata</taxon>
        <taxon>Dinophyceae</taxon>
        <taxon>Suessiales</taxon>
        <taxon>Suessiaceae</taxon>
        <taxon>Polarella</taxon>
    </lineage>
</organism>
<dbReference type="Gene3D" id="2.130.10.10">
    <property type="entry name" value="YVTN repeat-like/Quinoprotein amine dehydrogenase"/>
    <property type="match status" value="1"/>
</dbReference>
<dbReference type="Pfam" id="PF05118">
    <property type="entry name" value="Asp_Arg_Hydrox"/>
    <property type="match status" value="1"/>
</dbReference>
<evidence type="ECO:0000313" key="6">
    <source>
        <dbReference type="EMBL" id="CAE8612466.1"/>
    </source>
</evidence>
<dbReference type="GO" id="GO:0062101">
    <property type="term" value="F:peptidyl-aspartic acid 3-dioxygenase activity"/>
    <property type="evidence" value="ECO:0007669"/>
    <property type="project" value="InterPro"/>
</dbReference>
<sequence>MQSIKEFGKDTKGPRSRLVQVRQDALNGRISEFTGLLGLLECGRVLQRIERRNLLVARFAAFLNASAYRVVRQREGRSADYKCVVVLLGAVKGKREELRSFASARGITFTGEVYWMPVHRMPAYAESSHPCPHVKMESSQQMPHLPVTDDLCANHVCPPLYPELTPEDVDQVCNVMNTFAREASLESQALLLYRAAEQFEVVGSMLRAGAPVHGIAGGPEAAAQTSAQLFGQSAALFQAALDADAEVAALDELTRYKAWEMLVLLPVMQGDESTAWRWFLRAQASGAAWRAPMQLPYGRMYHPRFTARPFWNCGDAPHLERLSLARGTVPEGQASLVSLTDSQNLVARGSWTQIKLAGDDPVSKNLVWREELCALGRPFARTCALLRGAEVASSITGTAKFYLMEPGTELKPHCGQGNLRLFVQLGVVVPSGVLLRVGDEERQWQEGRALILDDSFMHSVKHSGDAIAVAAGKSRMHRAAAHWTCYRLGFCEQPELRAGSPFVDLQVTSISSEQSESKVAVVAACHDCDLRVWSLQLEDEGCPGGSEPPAIRRLSGHRARLCSVDTQRHFALSGSADATARIWDLQQEAEVVALAHPESVLRTLFIPGSTLLATSCADASLRVWDVRASAERPVCLMASSYASCASIATAEGGLVAWAAQGAEVALFDIPRCGARRIATLQLPGEKASALQFVSSAKYLACGGADGSLAVVRLRDLSAELFDLQSQATDRQAVALLRYEPAQSLLAFAFQGSGWGYAELSESQPS</sequence>
<dbReference type="Gene3D" id="3.90.1150.10">
    <property type="entry name" value="Aspartate Aminotransferase, domain 1"/>
    <property type="match status" value="1"/>
</dbReference>
<dbReference type="Gene3D" id="2.60.120.330">
    <property type="entry name" value="B-lactam Antibiotic, Isopenicillin N Synthase, Chain"/>
    <property type="match status" value="1"/>
</dbReference>
<dbReference type="SMART" id="SM00320">
    <property type="entry name" value="WD40"/>
    <property type="match status" value="3"/>
</dbReference>
<dbReference type="OrthoDB" id="426821at2759"/>
<feature type="repeat" description="WD" evidence="4">
    <location>
        <begin position="554"/>
        <end position="593"/>
    </location>
</feature>
<dbReference type="InterPro" id="IPR000653">
    <property type="entry name" value="DegT/StrS_aminotransferase"/>
</dbReference>
<dbReference type="Pfam" id="PF01041">
    <property type="entry name" value="DegT_DnrJ_EryC1"/>
    <property type="match status" value="1"/>
</dbReference>
<name>A0A813FFM8_POLGL</name>
<evidence type="ECO:0000313" key="7">
    <source>
        <dbReference type="Proteomes" id="UP000654075"/>
    </source>
</evidence>
<accession>A0A813FFM8</accession>
<comment type="similarity">
    <text evidence="1">Belongs to the aspartyl/asparaginyl beta-hydroxylase family.</text>
</comment>
<keyword evidence="7" id="KW-1185">Reference proteome</keyword>
<proteinExistence type="inferred from homology"/>
<dbReference type="PROSITE" id="PS50294">
    <property type="entry name" value="WD_REPEATS_REGION"/>
    <property type="match status" value="1"/>
</dbReference>
<dbReference type="Pfam" id="PF00400">
    <property type="entry name" value="WD40"/>
    <property type="match status" value="2"/>
</dbReference>
<dbReference type="SUPFAM" id="SSF50978">
    <property type="entry name" value="WD40 repeat-like"/>
    <property type="match status" value="1"/>
</dbReference>
<feature type="repeat" description="WD" evidence="4">
    <location>
        <begin position="593"/>
        <end position="634"/>
    </location>
</feature>
<feature type="domain" description="Aspartyl/asparaginy/proline hydroxylase" evidence="5">
    <location>
        <begin position="348"/>
        <end position="465"/>
    </location>
</feature>
<gene>
    <name evidence="6" type="ORF">PGLA1383_LOCUS30263</name>
</gene>
<dbReference type="GO" id="GO:0005783">
    <property type="term" value="C:endoplasmic reticulum"/>
    <property type="evidence" value="ECO:0007669"/>
    <property type="project" value="TreeGrafter"/>
</dbReference>
<dbReference type="Proteomes" id="UP000654075">
    <property type="component" value="Unassembled WGS sequence"/>
</dbReference>
<keyword evidence="2 4" id="KW-0853">WD repeat</keyword>
<evidence type="ECO:0000256" key="4">
    <source>
        <dbReference type="PROSITE-ProRule" id="PRU00221"/>
    </source>
</evidence>
<comment type="caution">
    <text evidence="6">The sequence shown here is derived from an EMBL/GenBank/DDBJ whole genome shotgun (WGS) entry which is preliminary data.</text>
</comment>
<keyword evidence="3" id="KW-0677">Repeat</keyword>
<dbReference type="SUPFAM" id="SSF51197">
    <property type="entry name" value="Clavaminate synthase-like"/>
    <property type="match status" value="1"/>
</dbReference>
<dbReference type="InterPro" id="IPR015422">
    <property type="entry name" value="PyrdxlP-dep_Trfase_small"/>
</dbReference>
<dbReference type="InterPro" id="IPR019775">
    <property type="entry name" value="WD40_repeat_CS"/>
</dbReference>
<evidence type="ECO:0000256" key="3">
    <source>
        <dbReference type="ARBA" id="ARBA00022737"/>
    </source>
</evidence>
<evidence type="ECO:0000256" key="1">
    <source>
        <dbReference type="ARBA" id="ARBA00007730"/>
    </source>
</evidence>
<dbReference type="InterPro" id="IPR039038">
    <property type="entry name" value="ASPH"/>
</dbReference>
<dbReference type="AlphaFoldDB" id="A0A813FFM8"/>
<dbReference type="PROSITE" id="PS50082">
    <property type="entry name" value="WD_REPEATS_2"/>
    <property type="match status" value="2"/>
</dbReference>
<dbReference type="PANTHER" id="PTHR12366">
    <property type="entry name" value="ASPARTYL/ASPARAGINYL BETA-HYDROXYLASE"/>
    <property type="match status" value="1"/>
</dbReference>
<evidence type="ECO:0000259" key="5">
    <source>
        <dbReference type="Pfam" id="PF05118"/>
    </source>
</evidence>
<dbReference type="InterPro" id="IPR027443">
    <property type="entry name" value="IPNS-like_sf"/>
</dbReference>
<dbReference type="InterPro" id="IPR007803">
    <property type="entry name" value="Asp/Arg/Pro-Hydrxlase"/>
</dbReference>
<dbReference type="InterPro" id="IPR015424">
    <property type="entry name" value="PyrdxlP-dep_Trfase"/>
</dbReference>
<dbReference type="InterPro" id="IPR001680">
    <property type="entry name" value="WD40_rpt"/>
</dbReference>
<dbReference type="InterPro" id="IPR015943">
    <property type="entry name" value="WD40/YVTN_repeat-like_dom_sf"/>
</dbReference>
<dbReference type="PROSITE" id="PS00678">
    <property type="entry name" value="WD_REPEATS_1"/>
    <property type="match status" value="2"/>
</dbReference>